<feature type="transmembrane region" description="Helical" evidence="7">
    <location>
        <begin position="24"/>
        <end position="48"/>
    </location>
</feature>
<dbReference type="PANTHER" id="PTHR23517">
    <property type="entry name" value="RESISTANCE PROTEIN MDTM, PUTATIVE-RELATED-RELATED"/>
    <property type="match status" value="1"/>
</dbReference>
<reference evidence="9" key="1">
    <citation type="submission" date="2022-10" db="EMBL/GenBank/DDBJ databases">
        <title>Rhodococcus sp.75.</title>
        <authorList>
            <person name="Sun M."/>
        </authorList>
    </citation>
    <scope>NUCLEOTIDE SEQUENCE</scope>
    <source>
        <strain evidence="9">75</strain>
    </source>
</reference>
<sequence>MGSTVFGRGTARVRTAKVPLPREIWVLVAASFVIAIGFGIVAPALPAFATSFDVGVTASSAVISAFALMRLLFTPTAGSLVQRLGERPVYLVGLVVVAVSTGACAFAQSYWQLLVFRGLGGVGSTMFTISALALLVRMAPPGIRGRVTGLYASSFLLGNIAGPIVGGLLVGFGLRVPFLIYAAALLVAVAVVHTQLRHSTLAAPEGPDDRPTLRLRDAWEHRTYRAALASSFANGWAVFGVRVALVPLFVVDVLGSEPALAGVALSVFAAANAGALLFSGRVADARGRKPLAVAGLVLLGAGTAWLGFTTSTPLFLLACVVAGLGAGMLNPAQQASVADVIGSRGRGGPVLVGFQMASDVGGITGPLVAGFIADRVSYSAAFGLTGVIVLVAAAIWSRAPESLERPGVPAAPLVEPITGR</sequence>
<evidence type="ECO:0000256" key="3">
    <source>
        <dbReference type="ARBA" id="ARBA00022475"/>
    </source>
</evidence>
<dbReference type="InterPro" id="IPR036259">
    <property type="entry name" value="MFS_trans_sf"/>
</dbReference>
<name>A0ABY6NX62_9NOCA</name>
<dbReference type="InterPro" id="IPR011701">
    <property type="entry name" value="MFS"/>
</dbReference>
<evidence type="ECO:0000313" key="9">
    <source>
        <dbReference type="EMBL" id="UZJ23883.1"/>
    </source>
</evidence>
<keyword evidence="10" id="KW-1185">Reference proteome</keyword>
<feature type="transmembrane region" description="Helical" evidence="7">
    <location>
        <begin position="178"/>
        <end position="196"/>
    </location>
</feature>
<dbReference type="PANTHER" id="PTHR23517:SF3">
    <property type="entry name" value="INTEGRAL MEMBRANE TRANSPORT PROTEIN"/>
    <property type="match status" value="1"/>
</dbReference>
<dbReference type="Gene3D" id="1.20.1250.20">
    <property type="entry name" value="MFS general substrate transporter like domains"/>
    <property type="match status" value="1"/>
</dbReference>
<accession>A0ABY6NX62</accession>
<dbReference type="CDD" id="cd17325">
    <property type="entry name" value="MFS_MdtG_SLC18_like"/>
    <property type="match status" value="1"/>
</dbReference>
<protein>
    <submittedName>
        <fullName evidence="9">MFS transporter</fullName>
    </submittedName>
</protein>
<feature type="transmembrane region" description="Helical" evidence="7">
    <location>
        <begin position="314"/>
        <end position="330"/>
    </location>
</feature>
<comment type="subcellular location">
    <subcellularLocation>
        <location evidence="1">Cell membrane</location>
        <topology evidence="1">Multi-pass membrane protein</topology>
    </subcellularLocation>
</comment>
<dbReference type="Proteomes" id="UP001164965">
    <property type="component" value="Chromosome"/>
</dbReference>
<keyword evidence="2" id="KW-0813">Transport</keyword>
<dbReference type="SUPFAM" id="SSF103473">
    <property type="entry name" value="MFS general substrate transporter"/>
    <property type="match status" value="1"/>
</dbReference>
<evidence type="ECO:0000256" key="6">
    <source>
        <dbReference type="ARBA" id="ARBA00023136"/>
    </source>
</evidence>
<evidence type="ECO:0000256" key="7">
    <source>
        <dbReference type="SAM" id="Phobius"/>
    </source>
</evidence>
<evidence type="ECO:0000259" key="8">
    <source>
        <dbReference type="PROSITE" id="PS50850"/>
    </source>
</evidence>
<feature type="transmembrane region" description="Helical" evidence="7">
    <location>
        <begin position="350"/>
        <end position="372"/>
    </location>
</feature>
<feature type="transmembrane region" description="Helical" evidence="7">
    <location>
        <begin position="89"/>
        <end position="108"/>
    </location>
</feature>
<dbReference type="Pfam" id="PF07690">
    <property type="entry name" value="MFS_1"/>
    <property type="match status" value="1"/>
</dbReference>
<keyword evidence="4 7" id="KW-0812">Transmembrane</keyword>
<keyword evidence="5 7" id="KW-1133">Transmembrane helix</keyword>
<evidence type="ECO:0000313" key="10">
    <source>
        <dbReference type="Proteomes" id="UP001164965"/>
    </source>
</evidence>
<keyword evidence="6 7" id="KW-0472">Membrane</keyword>
<feature type="transmembrane region" description="Helical" evidence="7">
    <location>
        <begin position="226"/>
        <end position="247"/>
    </location>
</feature>
<proteinExistence type="predicted"/>
<dbReference type="Gene3D" id="1.20.1720.10">
    <property type="entry name" value="Multidrug resistance protein D"/>
    <property type="match status" value="1"/>
</dbReference>
<keyword evidence="3" id="KW-1003">Cell membrane</keyword>
<evidence type="ECO:0000256" key="4">
    <source>
        <dbReference type="ARBA" id="ARBA00022692"/>
    </source>
</evidence>
<dbReference type="EMBL" id="CP110615">
    <property type="protein sequence ID" value="UZJ23883.1"/>
    <property type="molecule type" value="Genomic_DNA"/>
</dbReference>
<feature type="transmembrane region" description="Helical" evidence="7">
    <location>
        <begin position="290"/>
        <end position="308"/>
    </location>
</feature>
<gene>
    <name evidence="9" type="ORF">RHODO2019_11855</name>
</gene>
<dbReference type="InterPro" id="IPR001958">
    <property type="entry name" value="Tet-R_TetA/multi-R_MdtG-like"/>
</dbReference>
<dbReference type="InterPro" id="IPR050171">
    <property type="entry name" value="MFS_Transporters"/>
</dbReference>
<feature type="transmembrane region" description="Helical" evidence="7">
    <location>
        <begin position="54"/>
        <end position="73"/>
    </location>
</feature>
<feature type="domain" description="Major facilitator superfamily (MFS) profile" evidence="8">
    <location>
        <begin position="23"/>
        <end position="404"/>
    </location>
</feature>
<dbReference type="PRINTS" id="PR01035">
    <property type="entry name" value="TCRTETA"/>
</dbReference>
<evidence type="ECO:0000256" key="2">
    <source>
        <dbReference type="ARBA" id="ARBA00022448"/>
    </source>
</evidence>
<organism evidence="9 10">
    <name type="scientific">Rhodococcus antarcticus</name>
    <dbReference type="NCBI Taxonomy" id="2987751"/>
    <lineage>
        <taxon>Bacteria</taxon>
        <taxon>Bacillati</taxon>
        <taxon>Actinomycetota</taxon>
        <taxon>Actinomycetes</taxon>
        <taxon>Mycobacteriales</taxon>
        <taxon>Nocardiaceae</taxon>
        <taxon>Rhodococcus</taxon>
    </lineage>
</organism>
<feature type="transmembrane region" description="Helical" evidence="7">
    <location>
        <begin position="114"/>
        <end position="136"/>
    </location>
</feature>
<evidence type="ECO:0000256" key="5">
    <source>
        <dbReference type="ARBA" id="ARBA00022989"/>
    </source>
</evidence>
<feature type="transmembrane region" description="Helical" evidence="7">
    <location>
        <begin position="378"/>
        <end position="396"/>
    </location>
</feature>
<dbReference type="PROSITE" id="PS50850">
    <property type="entry name" value="MFS"/>
    <property type="match status" value="1"/>
</dbReference>
<dbReference type="InterPro" id="IPR020846">
    <property type="entry name" value="MFS_dom"/>
</dbReference>
<dbReference type="RefSeq" id="WP_265381991.1">
    <property type="nucleotide sequence ID" value="NZ_CP110615.1"/>
</dbReference>
<evidence type="ECO:0000256" key="1">
    <source>
        <dbReference type="ARBA" id="ARBA00004651"/>
    </source>
</evidence>
<feature type="transmembrane region" description="Helical" evidence="7">
    <location>
        <begin position="259"/>
        <end position="278"/>
    </location>
</feature>
<feature type="transmembrane region" description="Helical" evidence="7">
    <location>
        <begin position="148"/>
        <end position="172"/>
    </location>
</feature>